<dbReference type="InterPro" id="IPR012902">
    <property type="entry name" value="N_methyl_site"/>
</dbReference>
<accession>A0A1D3TN96</accession>
<dbReference type="RefSeq" id="WP_091228379.1">
    <property type="nucleotide sequence ID" value="NZ_FMKA01000001.1"/>
</dbReference>
<reference evidence="2 3" key="1">
    <citation type="submission" date="2016-09" db="EMBL/GenBank/DDBJ databases">
        <authorList>
            <person name="Capua I."/>
            <person name="De Benedictis P."/>
            <person name="Joannis T."/>
            <person name="Lombin L.H."/>
            <person name="Cattoli G."/>
        </authorList>
    </citation>
    <scope>NUCLEOTIDE SEQUENCE [LARGE SCALE GENOMIC DNA]</scope>
    <source>
        <strain evidence="2 3">GluBS11</strain>
    </source>
</reference>
<name>A0A1D3TN96_9FIRM</name>
<feature type="transmembrane region" description="Helical" evidence="1">
    <location>
        <begin position="20"/>
        <end position="41"/>
    </location>
</feature>
<sequence>MKLFFYENENNKGFTLVEVLTAMVILAIVTVPLLNAFVVSARTNTKAKAAMNAVNVGQNIIEGLEANTVEEIAYQFNYPNNIYDPDDNKNNPIEFNILAKKNEQGNDSFSGCWELVQKMEDGKLVYKTAAKTGASPEASIISSDNGLTYDFIEDAQGLYWYAINDIQMGSNSTTYDALIKVDASSYQDSGDDDNTDGNLIDSLEYNSQKIPNISDFDLNTEAFYVQSTMQDAEAAAYFKAKYIELGYSNADLKDFMNRLSRTIKVEITNKSVSFYEADQTMVRVYYTYKCTGINAELNNVVFTTKYDIFDNTKTKMELKTVYLFYQPVYTSKATSSVKKDTIIIENKNNLKLDLFVVKQENVAKSELKLKESTYGMDFQVSEGSLNTDGNAFTTVHTNLGTNLYIYYDPAMTGANPAQANYSYQAGNIPQPIDKLKIKTLADEESKDRLFDVEVRIYKSDGYDKGFPEDSRLKTIEGSQIY</sequence>
<keyword evidence="1" id="KW-1133">Transmembrane helix</keyword>
<dbReference type="AlphaFoldDB" id="A0A1D3TN96"/>
<dbReference type="EMBL" id="FMKA01000001">
    <property type="protein sequence ID" value="SCP94733.1"/>
    <property type="molecule type" value="Genomic_DNA"/>
</dbReference>
<evidence type="ECO:0000256" key="1">
    <source>
        <dbReference type="SAM" id="Phobius"/>
    </source>
</evidence>
<protein>
    <submittedName>
        <fullName evidence="2">Prepilin-type N-terminal cleavage/methylation domain-containing protein</fullName>
    </submittedName>
</protein>
<proteinExistence type="predicted"/>
<dbReference type="STRING" id="1619234.SAMN05421730_10019"/>
<dbReference type="NCBIfam" id="TIGR02532">
    <property type="entry name" value="IV_pilin_GFxxxE"/>
    <property type="match status" value="1"/>
</dbReference>
<keyword evidence="3" id="KW-1185">Reference proteome</keyword>
<dbReference type="Proteomes" id="UP000199315">
    <property type="component" value="Unassembled WGS sequence"/>
</dbReference>
<gene>
    <name evidence="2" type="ORF">SAMN05421730_10019</name>
</gene>
<keyword evidence="1" id="KW-0472">Membrane</keyword>
<organism evidence="2 3">
    <name type="scientific">Anaerobium acetethylicum</name>
    <dbReference type="NCBI Taxonomy" id="1619234"/>
    <lineage>
        <taxon>Bacteria</taxon>
        <taxon>Bacillati</taxon>
        <taxon>Bacillota</taxon>
        <taxon>Clostridia</taxon>
        <taxon>Lachnospirales</taxon>
        <taxon>Lachnospiraceae</taxon>
        <taxon>Anaerobium</taxon>
    </lineage>
</organism>
<keyword evidence="1" id="KW-0812">Transmembrane</keyword>
<evidence type="ECO:0000313" key="3">
    <source>
        <dbReference type="Proteomes" id="UP000199315"/>
    </source>
</evidence>
<dbReference type="OrthoDB" id="2066541at2"/>
<dbReference type="Pfam" id="PF07963">
    <property type="entry name" value="N_methyl"/>
    <property type="match status" value="1"/>
</dbReference>
<evidence type="ECO:0000313" key="2">
    <source>
        <dbReference type="EMBL" id="SCP94733.1"/>
    </source>
</evidence>